<keyword evidence="1" id="KW-0472">Membrane</keyword>
<keyword evidence="2" id="KW-0732">Signal</keyword>
<evidence type="ECO:0000256" key="2">
    <source>
        <dbReference type="SAM" id="SignalP"/>
    </source>
</evidence>
<protein>
    <submittedName>
        <fullName evidence="3">Uncharacterized protein</fullName>
    </submittedName>
</protein>
<name>A0A7S1ZPP3_TRICV</name>
<evidence type="ECO:0000313" key="3">
    <source>
        <dbReference type="EMBL" id="CAD9345455.1"/>
    </source>
</evidence>
<keyword evidence="1" id="KW-1133">Transmembrane helix</keyword>
<sequence>MKLSFALAAAGLSLASAKKTKSINVKGNSIKADSQLGSKILSKARKLEQEDEEIDYTWVSDYSLKFQGCHHMQQWNDEADGEDEPFIMTKRLVRFRLCPSDSCTFEDAGGCDSGYGDYIIDMNEFVEAYWQNKMQLQEIDCENNCQDDCENADNQEYCEYDCYADLGMDYCNDENPYEDDAAEEEEEFNVEEYLECAAFDIPEEERRKLEDEEEIEYFLGPYCSDQGGKIYLGVFTDEACTNFANNEDGTFSHLDFYKSVTGKSLPYSEETLIDSSCVTCLEPQDNDDDQDEDEVNEMCEMLYQDSGKCESSLGINYPNENACTYMEGIKIIRNDGTISTLGGKSATMAAFIGVFAISSVLLGVYVYYLKTKLDRAKINLSE</sequence>
<organism evidence="3">
    <name type="scientific">Trieres chinensis</name>
    <name type="common">Marine centric diatom</name>
    <name type="synonym">Odontella sinensis</name>
    <dbReference type="NCBI Taxonomy" id="1514140"/>
    <lineage>
        <taxon>Eukaryota</taxon>
        <taxon>Sar</taxon>
        <taxon>Stramenopiles</taxon>
        <taxon>Ochrophyta</taxon>
        <taxon>Bacillariophyta</taxon>
        <taxon>Mediophyceae</taxon>
        <taxon>Biddulphiophycidae</taxon>
        <taxon>Eupodiscales</taxon>
        <taxon>Parodontellaceae</taxon>
        <taxon>Trieres</taxon>
    </lineage>
</organism>
<reference evidence="3" key="1">
    <citation type="submission" date="2021-01" db="EMBL/GenBank/DDBJ databases">
        <authorList>
            <person name="Corre E."/>
            <person name="Pelletier E."/>
            <person name="Niang G."/>
            <person name="Scheremetjew M."/>
            <person name="Finn R."/>
            <person name="Kale V."/>
            <person name="Holt S."/>
            <person name="Cochrane G."/>
            <person name="Meng A."/>
            <person name="Brown T."/>
            <person name="Cohen L."/>
        </authorList>
    </citation>
    <scope>NUCLEOTIDE SEQUENCE</scope>
    <source>
        <strain evidence="3">Grunow 1884</strain>
    </source>
</reference>
<feature type="signal peptide" evidence="2">
    <location>
        <begin position="1"/>
        <end position="17"/>
    </location>
</feature>
<feature type="transmembrane region" description="Helical" evidence="1">
    <location>
        <begin position="348"/>
        <end position="368"/>
    </location>
</feature>
<evidence type="ECO:0000256" key="1">
    <source>
        <dbReference type="SAM" id="Phobius"/>
    </source>
</evidence>
<proteinExistence type="predicted"/>
<keyword evidence="1" id="KW-0812">Transmembrane</keyword>
<gene>
    <name evidence="3" type="ORF">OSIN01602_LOCUS13089</name>
</gene>
<accession>A0A7S1ZPP3</accession>
<dbReference type="EMBL" id="HBGO01022790">
    <property type="protein sequence ID" value="CAD9345455.1"/>
    <property type="molecule type" value="Transcribed_RNA"/>
</dbReference>
<feature type="chain" id="PRO_5031376065" evidence="2">
    <location>
        <begin position="18"/>
        <end position="382"/>
    </location>
</feature>
<dbReference type="AlphaFoldDB" id="A0A7S1ZPP3"/>